<dbReference type="Gene3D" id="3.60.10.10">
    <property type="entry name" value="Endonuclease/exonuclease/phosphatase"/>
    <property type="match status" value="1"/>
</dbReference>
<feature type="domain" description="Endonuclease/exonuclease/phosphatase" evidence="1">
    <location>
        <begin position="83"/>
        <end position="372"/>
    </location>
</feature>
<evidence type="ECO:0000313" key="3">
    <source>
        <dbReference type="Proteomes" id="UP001196530"/>
    </source>
</evidence>
<dbReference type="EMBL" id="JAHLUX010000010">
    <property type="protein sequence ID" value="KAG7816444.1"/>
    <property type="molecule type" value="Genomic_DNA"/>
</dbReference>
<reference evidence="2" key="1">
    <citation type="journal article" date="2021" name="G3 (Bethesda)">
        <title>Genomic diversity, chromosomal rearrangements, and interspecies hybridization in the ogataea polymorpha species complex.</title>
        <authorList>
            <person name="Hanson S.J."/>
            <person name="Cinneide E.O."/>
            <person name="Salzberg L.I."/>
            <person name="Wolfe K.H."/>
            <person name="McGowan J."/>
            <person name="Fitzpatrick D.A."/>
            <person name="Matlin K."/>
        </authorList>
    </citation>
    <scope>NUCLEOTIDE SEQUENCE</scope>
    <source>
        <strain evidence="2">61-244</strain>
    </source>
</reference>
<dbReference type="GO" id="GO:0000175">
    <property type="term" value="F:3'-5'-RNA exonuclease activity"/>
    <property type="evidence" value="ECO:0007669"/>
    <property type="project" value="TreeGrafter"/>
</dbReference>
<evidence type="ECO:0000313" key="2">
    <source>
        <dbReference type="EMBL" id="KAG7816444.1"/>
    </source>
</evidence>
<dbReference type="Proteomes" id="UP001196530">
    <property type="component" value="Unassembled WGS sequence"/>
</dbReference>
<dbReference type="SUPFAM" id="SSF56219">
    <property type="entry name" value="DNase I-like"/>
    <property type="match status" value="1"/>
</dbReference>
<name>A0AAN6DDD2_PICAN</name>
<gene>
    <name evidence="2" type="ORF">KL928_004486</name>
</gene>
<dbReference type="InterPro" id="IPR005135">
    <property type="entry name" value="Endo/exonuclease/phosphatase"/>
</dbReference>
<dbReference type="RefSeq" id="XP_043057978.1">
    <property type="nucleotide sequence ID" value="XM_043205189.1"/>
</dbReference>
<sequence length="382" mass="45178">MKILTGNKTFRPVSRLFSVNLDNSITRRRNWFDVSPPRRPTGNETITVSTYNLLSQQYMWPEVYNHIPSKYTSWQYRLPLINRNLMDLSRLADIMCFQEMEFNVYQETWKPLLKDHGFDSIFQKKRPPTYWTKSEDQLDGVSIFVNSNKFDLLSYEPVDYSEHFQNPEYFTPTQDLRERAMTRNTVALIATVRHKRTGTIIFVTNTHLYWSPEFPDVKVLQAYLLVRLLKRTMRNHYKVNDNQLSEIMRQGQASVLLVGDFNSTPDSMVYEFLQNGSLNIAKDTRFNYDYGKLEGAILKTGLLEFESQYKSLVHSSEFQCREHSQPFKRFIDYIWVNKYSKTLTPIRVLGDIDIDYVDEFSWFPNESYPSDHLPMLAQFGIK</sequence>
<protein>
    <recommendedName>
        <fullName evidence="1">Endonuclease/exonuclease/phosphatase domain-containing protein</fullName>
    </recommendedName>
</protein>
<dbReference type="PANTHER" id="PTHR12121">
    <property type="entry name" value="CARBON CATABOLITE REPRESSOR PROTEIN 4"/>
    <property type="match status" value="1"/>
</dbReference>
<comment type="caution">
    <text evidence="2">The sequence shown here is derived from an EMBL/GenBank/DDBJ whole genome shotgun (WGS) entry which is preliminary data.</text>
</comment>
<proteinExistence type="predicted"/>
<evidence type="ECO:0000259" key="1">
    <source>
        <dbReference type="Pfam" id="PF03372"/>
    </source>
</evidence>
<dbReference type="AlphaFoldDB" id="A0AAN6DDD2"/>
<dbReference type="GeneID" id="66128537"/>
<dbReference type="InterPro" id="IPR036691">
    <property type="entry name" value="Endo/exonu/phosph_ase_sf"/>
</dbReference>
<dbReference type="InterPro" id="IPR050410">
    <property type="entry name" value="CCR4/nocturin_mRNA_transcr"/>
</dbReference>
<organism evidence="2 3">
    <name type="scientific">Pichia angusta</name>
    <name type="common">Yeast</name>
    <name type="synonym">Hansenula polymorpha</name>
    <dbReference type="NCBI Taxonomy" id="870730"/>
    <lineage>
        <taxon>Eukaryota</taxon>
        <taxon>Fungi</taxon>
        <taxon>Dikarya</taxon>
        <taxon>Ascomycota</taxon>
        <taxon>Saccharomycotina</taxon>
        <taxon>Pichiomycetes</taxon>
        <taxon>Pichiales</taxon>
        <taxon>Pichiaceae</taxon>
        <taxon>Ogataea</taxon>
    </lineage>
</organism>
<accession>A0AAN6DDD2</accession>
<dbReference type="PANTHER" id="PTHR12121:SF100">
    <property type="entry name" value="POLY(A)-SPECIFIC RIBONUCLEASE"/>
    <property type="match status" value="1"/>
</dbReference>
<dbReference type="Pfam" id="PF03372">
    <property type="entry name" value="Exo_endo_phos"/>
    <property type="match status" value="1"/>
</dbReference>